<gene>
    <name evidence="1" type="ORF">FSPOR_5185</name>
</gene>
<dbReference type="PANTHER" id="PTHR40619:SF3">
    <property type="entry name" value="FUNGAL STAND N-TERMINAL GOODBYE DOMAIN-CONTAINING PROTEIN"/>
    <property type="match status" value="1"/>
</dbReference>
<organism evidence="1 2">
    <name type="scientific">Fusarium sporotrichioides</name>
    <dbReference type="NCBI Taxonomy" id="5514"/>
    <lineage>
        <taxon>Eukaryota</taxon>
        <taxon>Fungi</taxon>
        <taxon>Dikarya</taxon>
        <taxon>Ascomycota</taxon>
        <taxon>Pezizomycotina</taxon>
        <taxon>Sordariomycetes</taxon>
        <taxon>Hypocreomycetidae</taxon>
        <taxon>Hypocreales</taxon>
        <taxon>Nectriaceae</taxon>
        <taxon>Fusarium</taxon>
    </lineage>
</organism>
<dbReference type="EMBL" id="PXOF01000067">
    <property type="protein sequence ID" value="RGP68714.1"/>
    <property type="molecule type" value="Genomic_DNA"/>
</dbReference>
<dbReference type="AlphaFoldDB" id="A0A395S8F5"/>
<sequence length="522" mass="59347">MSFQRPARGSSPHPRIQLHTPEVDFIENRLQEYHPAFDVSKVRYDDNEGQFIAIDSASSQRLMVPDAAIPTRVRPAPAPVSDMEFWDKIFAIAMERFNNDAKVKLKRDPKWDIRRLSKWSEIQARLEEAQGEYNFNNRSKSIEKARRTMRSFLNNYHIIPQQIGKLVPSSEIAGPIVGVINLMVDAYSKASEVRDEVVSSLEGLPACFAKIDLYLGSFPQDDNVVKASTDLVLAVFEAVESSIKFYTSVQGQQAQAETMVWIQNLFNHAFLFLKDYESEISPPLLNFFANTGRADEMFQQDRGRAQQIVTMPLFHSWINSARSTKLLVHGDFRDTEYVSPLSTLCTVLALAFRQGGRFISLVFFCGRHLVWNDYHGGVVMIRSLIAQILRQFPSQYLNPDVHNFLQNTENIDSLCNLFRLLVSQIPARLPVVCLIDGINCYETDDYLDDMTTVVLSLVELVDTSSYGNSTCFKLLLTSPLPTREVRQVFDGDRDALLHMENVPLTGTNVGLNEFQEQLVNRV</sequence>
<protein>
    <submittedName>
        <fullName evidence="1">Uncharacterized protein</fullName>
    </submittedName>
</protein>
<dbReference type="PANTHER" id="PTHR40619">
    <property type="entry name" value="FUNGAL STAND N-TERMINAL GOODBYE DOMAIN-CONTAINING PROTEIN"/>
    <property type="match status" value="1"/>
</dbReference>
<reference evidence="1 2" key="1">
    <citation type="journal article" date="2018" name="PLoS Pathog.">
        <title>Evolution of structural diversity of trichothecenes, a family of toxins produced by plant pathogenic and entomopathogenic fungi.</title>
        <authorList>
            <person name="Proctor R.H."/>
            <person name="McCormick S.P."/>
            <person name="Kim H.S."/>
            <person name="Cardoza R.E."/>
            <person name="Stanley A.M."/>
            <person name="Lindo L."/>
            <person name="Kelly A."/>
            <person name="Brown D.W."/>
            <person name="Lee T."/>
            <person name="Vaughan M.M."/>
            <person name="Alexander N.J."/>
            <person name="Busman M."/>
            <person name="Gutierrez S."/>
        </authorList>
    </citation>
    <scope>NUCLEOTIDE SEQUENCE [LARGE SCALE GENOMIC DNA]</scope>
    <source>
        <strain evidence="1 2">NRRL 3299</strain>
    </source>
</reference>
<comment type="caution">
    <text evidence="1">The sequence shown here is derived from an EMBL/GenBank/DDBJ whole genome shotgun (WGS) entry which is preliminary data.</text>
</comment>
<proteinExistence type="predicted"/>
<evidence type="ECO:0000313" key="1">
    <source>
        <dbReference type="EMBL" id="RGP68714.1"/>
    </source>
</evidence>
<dbReference type="STRING" id="5514.A0A395S8F5"/>
<keyword evidence="2" id="KW-1185">Reference proteome</keyword>
<evidence type="ECO:0000313" key="2">
    <source>
        <dbReference type="Proteomes" id="UP000266152"/>
    </source>
</evidence>
<name>A0A395S8F5_FUSSP</name>
<dbReference type="Proteomes" id="UP000266152">
    <property type="component" value="Unassembled WGS sequence"/>
</dbReference>
<accession>A0A395S8F5</accession>